<feature type="region of interest" description="Disordered" evidence="1">
    <location>
        <begin position="259"/>
        <end position="290"/>
    </location>
</feature>
<evidence type="ECO:0000313" key="3">
    <source>
        <dbReference type="Proteomes" id="UP001165082"/>
    </source>
</evidence>
<accession>A0A9W7F889</accession>
<comment type="caution">
    <text evidence="2">The sequence shown here is derived from an EMBL/GenBank/DDBJ whole genome shotgun (WGS) entry which is preliminary data.</text>
</comment>
<organism evidence="2 3">
    <name type="scientific">Triparma retinervis</name>
    <dbReference type="NCBI Taxonomy" id="2557542"/>
    <lineage>
        <taxon>Eukaryota</taxon>
        <taxon>Sar</taxon>
        <taxon>Stramenopiles</taxon>
        <taxon>Ochrophyta</taxon>
        <taxon>Bolidophyceae</taxon>
        <taxon>Parmales</taxon>
        <taxon>Triparmaceae</taxon>
        <taxon>Triparma</taxon>
    </lineage>
</organism>
<feature type="region of interest" description="Disordered" evidence="1">
    <location>
        <begin position="351"/>
        <end position="386"/>
    </location>
</feature>
<feature type="compositionally biased region" description="Low complexity" evidence="1">
    <location>
        <begin position="264"/>
        <end position="279"/>
    </location>
</feature>
<dbReference type="Proteomes" id="UP001165082">
    <property type="component" value="Unassembled WGS sequence"/>
</dbReference>
<gene>
    <name evidence="2" type="ORF">TrRE_jg13262</name>
</gene>
<keyword evidence="3" id="KW-1185">Reference proteome</keyword>
<protein>
    <submittedName>
        <fullName evidence="2">Uncharacterized protein</fullName>
    </submittedName>
</protein>
<feature type="compositionally biased region" description="Low complexity" evidence="1">
    <location>
        <begin position="403"/>
        <end position="414"/>
    </location>
</feature>
<proteinExistence type="predicted"/>
<feature type="compositionally biased region" description="Acidic residues" evidence="1">
    <location>
        <begin position="303"/>
        <end position="314"/>
    </location>
</feature>
<feature type="region of interest" description="Disordered" evidence="1">
    <location>
        <begin position="401"/>
        <end position="432"/>
    </location>
</feature>
<evidence type="ECO:0000256" key="1">
    <source>
        <dbReference type="SAM" id="MobiDB-lite"/>
    </source>
</evidence>
<feature type="compositionally biased region" description="Basic residues" evidence="1">
    <location>
        <begin position="415"/>
        <end position="425"/>
    </location>
</feature>
<sequence>MKATKEYEQRRGQTEQQQFNTKLVQDIKLAATQNGWEFDPAVNDKKLRKRVREFFTSQFETYKRSLDIKIKTERLKTDQTPEEAKGEHAEKMAGPDVFDEDESDVDETKIGALDSAKVALLVEAAGVVAKDYSFRELIQLLELYARSDSRVKCRTGAVADLRGVAHSKRSYEDKTFPIISLEEKSKLATLLAGLPTHEEFIERVVADLDRRLNKGRMVRESLLAVRGKEILTKLISGGWRTGGNNEGPASVDTGVTKMGGLGVSPPSASAAAAASSTATQRAPISYKDMDPGGLNLEDSLSVSEEDSLSVSEEDLEIRGEWETSFWGSVELIINSGGGAASVDTDVTKRMGGLGVSPRSASTAAAASSTATQRAPKDMNPGGLSFSEEDWGFAAEVAAEIMASSESTKSISGKSPSHKKGRMHSPKGHEEEG</sequence>
<evidence type="ECO:0000313" key="2">
    <source>
        <dbReference type="EMBL" id="GMI04384.1"/>
    </source>
</evidence>
<name>A0A9W7F889_9STRA</name>
<reference evidence="2" key="1">
    <citation type="submission" date="2022-07" db="EMBL/GenBank/DDBJ databases">
        <title>Genome analysis of Parmales, a sister group of diatoms, reveals the evolutionary specialization of diatoms from phago-mixotrophs to photoautotrophs.</title>
        <authorList>
            <person name="Ban H."/>
            <person name="Sato S."/>
            <person name="Yoshikawa S."/>
            <person name="Kazumasa Y."/>
            <person name="Nakamura Y."/>
            <person name="Ichinomiya M."/>
            <person name="Saitoh K."/>
            <person name="Sato N."/>
            <person name="Blanc-Mathieu R."/>
            <person name="Endo H."/>
            <person name="Kuwata A."/>
            <person name="Ogata H."/>
        </authorList>
    </citation>
    <scope>NUCLEOTIDE SEQUENCE</scope>
</reference>
<feature type="region of interest" description="Disordered" evidence="1">
    <location>
        <begin position="295"/>
        <end position="314"/>
    </location>
</feature>
<dbReference type="AlphaFoldDB" id="A0A9W7F889"/>
<dbReference type="EMBL" id="BRXZ01000073">
    <property type="protein sequence ID" value="GMI04384.1"/>
    <property type="molecule type" value="Genomic_DNA"/>
</dbReference>
<dbReference type="OrthoDB" id="757982at2759"/>
<feature type="compositionally biased region" description="Low complexity" evidence="1">
    <location>
        <begin position="359"/>
        <end position="371"/>
    </location>
</feature>